<dbReference type="Proteomes" id="UP000633136">
    <property type="component" value="Unassembled WGS sequence"/>
</dbReference>
<keyword evidence="2" id="KW-0813">Transport</keyword>
<dbReference type="EMBL" id="BMIS01000005">
    <property type="protein sequence ID" value="GGE67974.1"/>
    <property type="molecule type" value="Genomic_DNA"/>
</dbReference>
<evidence type="ECO:0000256" key="1">
    <source>
        <dbReference type="ARBA" id="ARBA00008520"/>
    </source>
</evidence>
<name>A0A917EPC4_9MICC</name>
<comment type="caution">
    <text evidence="6">The sequence shown here is derived from an EMBL/GenBank/DDBJ whole genome shotgun (WGS) entry which is preliminary data.</text>
</comment>
<dbReference type="RefSeq" id="WP_188684136.1">
    <property type="nucleotide sequence ID" value="NZ_BMIS01000005.1"/>
</dbReference>
<sequence>MTEPRRIPTKLALRGAGAASAAMLLLTGCGADEGTPVLTWYINPDDGGQRVIAEQCTEEADGEYEIRTSLLPADAPSQREQLARRLAAGDSSLDIMSLDPVFVPEFAEPDFLAPVPDDVAERTTEDTLEGSLQSATWDDEIVSVPFWANTQLLWYRESVAEEAGLDMDGEVTWDDIMQAAESTDTYLGVHGVRGESISVWINALVESQGESILEDPQAPAEDVETTLDSEAGQQAAEVFSTIGEEGLGGPGISSMDEEQAMRLFQGDNGSFMVNWPFIWAATNAGVEEGTLDQEVLDDIAWTQYPQMEEGTASAPPLGGINLGVGADSEHPELAYDAVECIVSPERQTEYFLTNGNPPSSEAAFDDPSIAEEFPMADDIRESIDNGAPRPQTPFYNEISETLQDQFSPLSGVDPETTPGTADEHIGEVLRGERLL</sequence>
<feature type="region of interest" description="Disordered" evidence="4">
    <location>
        <begin position="406"/>
        <end position="435"/>
    </location>
</feature>
<reference evidence="6" key="2">
    <citation type="submission" date="2020-09" db="EMBL/GenBank/DDBJ databases">
        <authorList>
            <person name="Sun Q."/>
            <person name="Zhou Y."/>
        </authorList>
    </citation>
    <scope>NUCLEOTIDE SEQUENCE</scope>
    <source>
        <strain evidence="6">CGMCC 1.15388</strain>
    </source>
</reference>
<dbReference type="SUPFAM" id="SSF53850">
    <property type="entry name" value="Periplasmic binding protein-like II"/>
    <property type="match status" value="1"/>
</dbReference>
<dbReference type="InterPro" id="IPR006059">
    <property type="entry name" value="SBP"/>
</dbReference>
<evidence type="ECO:0000256" key="5">
    <source>
        <dbReference type="SAM" id="SignalP"/>
    </source>
</evidence>
<dbReference type="AlphaFoldDB" id="A0A917EPC4"/>
<protein>
    <submittedName>
        <fullName evidence="6">ABC transporter substrate-binding protein</fullName>
    </submittedName>
</protein>
<feature type="compositionally biased region" description="Basic and acidic residues" evidence="4">
    <location>
        <begin position="421"/>
        <end position="435"/>
    </location>
</feature>
<evidence type="ECO:0000313" key="7">
    <source>
        <dbReference type="Proteomes" id="UP000633136"/>
    </source>
</evidence>
<dbReference type="PROSITE" id="PS51257">
    <property type="entry name" value="PROKAR_LIPOPROTEIN"/>
    <property type="match status" value="1"/>
</dbReference>
<evidence type="ECO:0000256" key="2">
    <source>
        <dbReference type="ARBA" id="ARBA00022448"/>
    </source>
</evidence>
<reference evidence="6" key="1">
    <citation type="journal article" date="2014" name="Int. J. Syst. Evol. Microbiol.">
        <title>Complete genome sequence of Corynebacterium casei LMG S-19264T (=DSM 44701T), isolated from a smear-ripened cheese.</title>
        <authorList>
            <consortium name="US DOE Joint Genome Institute (JGI-PGF)"/>
            <person name="Walter F."/>
            <person name="Albersmeier A."/>
            <person name="Kalinowski J."/>
            <person name="Ruckert C."/>
        </authorList>
    </citation>
    <scope>NUCLEOTIDE SEQUENCE</scope>
    <source>
        <strain evidence="6">CGMCC 1.15388</strain>
    </source>
</reference>
<dbReference type="Gene3D" id="3.40.190.10">
    <property type="entry name" value="Periplasmic binding protein-like II"/>
    <property type="match status" value="2"/>
</dbReference>
<evidence type="ECO:0000313" key="6">
    <source>
        <dbReference type="EMBL" id="GGE67974.1"/>
    </source>
</evidence>
<dbReference type="InterPro" id="IPR050490">
    <property type="entry name" value="Bact_solute-bd_prot1"/>
</dbReference>
<evidence type="ECO:0000256" key="4">
    <source>
        <dbReference type="SAM" id="MobiDB-lite"/>
    </source>
</evidence>
<keyword evidence="3 5" id="KW-0732">Signal</keyword>
<feature type="chain" id="PRO_5037344856" evidence="5">
    <location>
        <begin position="32"/>
        <end position="435"/>
    </location>
</feature>
<comment type="similarity">
    <text evidence="1">Belongs to the bacterial solute-binding protein 1 family.</text>
</comment>
<feature type="signal peptide" evidence="5">
    <location>
        <begin position="1"/>
        <end position="31"/>
    </location>
</feature>
<accession>A0A917EPC4</accession>
<evidence type="ECO:0000256" key="3">
    <source>
        <dbReference type="ARBA" id="ARBA00022729"/>
    </source>
</evidence>
<dbReference type="Pfam" id="PF01547">
    <property type="entry name" value="SBP_bac_1"/>
    <property type="match status" value="1"/>
</dbReference>
<proteinExistence type="inferred from homology"/>
<gene>
    <name evidence="6" type="ORF">GCM10011401_14250</name>
</gene>
<organism evidence="6 7">
    <name type="scientific">Nesterenkonia cremea</name>
    <dbReference type="NCBI Taxonomy" id="1882340"/>
    <lineage>
        <taxon>Bacteria</taxon>
        <taxon>Bacillati</taxon>
        <taxon>Actinomycetota</taxon>
        <taxon>Actinomycetes</taxon>
        <taxon>Micrococcales</taxon>
        <taxon>Micrococcaceae</taxon>
        <taxon>Nesterenkonia</taxon>
    </lineage>
</organism>
<keyword evidence="7" id="KW-1185">Reference proteome</keyword>
<dbReference type="PANTHER" id="PTHR43649">
    <property type="entry name" value="ARABINOSE-BINDING PROTEIN-RELATED"/>
    <property type="match status" value="1"/>
</dbReference>
<dbReference type="PANTHER" id="PTHR43649:SF34">
    <property type="entry name" value="ABC TRANSPORTER PERIPLASMIC-BINDING PROTEIN YCJN-RELATED"/>
    <property type="match status" value="1"/>
</dbReference>